<keyword evidence="5 7" id="KW-1133">Transmembrane helix</keyword>
<evidence type="ECO:0000313" key="10">
    <source>
        <dbReference type="Proteomes" id="UP000602076"/>
    </source>
</evidence>
<feature type="transmembrane region" description="Helical" evidence="7">
    <location>
        <begin position="40"/>
        <end position="60"/>
    </location>
</feature>
<evidence type="ECO:0000256" key="4">
    <source>
        <dbReference type="ARBA" id="ARBA00022692"/>
    </source>
</evidence>
<dbReference type="Pfam" id="PF07690">
    <property type="entry name" value="MFS_1"/>
    <property type="match status" value="2"/>
</dbReference>
<comment type="caution">
    <text evidence="9">The sequence shown here is derived from an EMBL/GenBank/DDBJ whole genome shotgun (WGS) entry which is preliminary data.</text>
</comment>
<dbReference type="InterPro" id="IPR036259">
    <property type="entry name" value="MFS_trans_sf"/>
</dbReference>
<gene>
    <name evidence="9" type="ORF">IEO70_00920</name>
</gene>
<feature type="transmembrane region" description="Helical" evidence="7">
    <location>
        <begin position="72"/>
        <end position="93"/>
    </location>
</feature>
<feature type="transmembrane region" description="Helical" evidence="7">
    <location>
        <begin position="205"/>
        <end position="227"/>
    </location>
</feature>
<feature type="transmembrane region" description="Helical" evidence="7">
    <location>
        <begin position="7"/>
        <end position="28"/>
    </location>
</feature>
<evidence type="ECO:0000256" key="5">
    <source>
        <dbReference type="ARBA" id="ARBA00022989"/>
    </source>
</evidence>
<comment type="subcellular location">
    <subcellularLocation>
        <location evidence="1">Cell membrane</location>
        <topology evidence="1">Multi-pass membrane protein</topology>
    </subcellularLocation>
</comment>
<feature type="transmembrane region" description="Helical" evidence="7">
    <location>
        <begin position="99"/>
        <end position="124"/>
    </location>
</feature>
<proteinExistence type="predicted"/>
<organism evidence="9 10">
    <name type="scientific">Peribacillus faecalis</name>
    <dbReference type="NCBI Taxonomy" id="2772559"/>
    <lineage>
        <taxon>Bacteria</taxon>
        <taxon>Bacillati</taxon>
        <taxon>Bacillota</taxon>
        <taxon>Bacilli</taxon>
        <taxon>Bacillales</taxon>
        <taxon>Bacillaceae</taxon>
        <taxon>Peribacillus</taxon>
    </lineage>
</organism>
<evidence type="ECO:0000256" key="1">
    <source>
        <dbReference type="ARBA" id="ARBA00004651"/>
    </source>
</evidence>
<dbReference type="InterPro" id="IPR011701">
    <property type="entry name" value="MFS"/>
</dbReference>
<evidence type="ECO:0000256" key="7">
    <source>
        <dbReference type="SAM" id="Phobius"/>
    </source>
</evidence>
<dbReference type="GO" id="GO:0022857">
    <property type="term" value="F:transmembrane transporter activity"/>
    <property type="evidence" value="ECO:0007669"/>
    <property type="project" value="InterPro"/>
</dbReference>
<feature type="transmembrane region" description="Helical" evidence="7">
    <location>
        <begin position="300"/>
        <end position="322"/>
    </location>
</feature>
<dbReference type="CDD" id="cd06173">
    <property type="entry name" value="MFS_MefA_like"/>
    <property type="match status" value="1"/>
</dbReference>
<dbReference type="RefSeq" id="WP_190996475.1">
    <property type="nucleotide sequence ID" value="NZ_JACXSI010000001.1"/>
</dbReference>
<dbReference type="InterPro" id="IPR020846">
    <property type="entry name" value="MFS_dom"/>
</dbReference>
<evidence type="ECO:0000256" key="6">
    <source>
        <dbReference type="ARBA" id="ARBA00023136"/>
    </source>
</evidence>
<keyword evidence="10" id="KW-1185">Reference proteome</keyword>
<accession>A0A927CTJ0</accession>
<dbReference type="AlphaFoldDB" id="A0A927CTJ0"/>
<dbReference type="PANTHER" id="PTHR43266">
    <property type="entry name" value="MACROLIDE-EFFLUX PROTEIN"/>
    <property type="match status" value="1"/>
</dbReference>
<keyword evidence="2" id="KW-0813">Transport</keyword>
<evidence type="ECO:0000256" key="3">
    <source>
        <dbReference type="ARBA" id="ARBA00022475"/>
    </source>
</evidence>
<keyword evidence="3" id="KW-1003">Cell membrane</keyword>
<dbReference type="SUPFAM" id="SSF103473">
    <property type="entry name" value="MFS general substrate transporter"/>
    <property type="match status" value="1"/>
</dbReference>
<dbReference type="EMBL" id="JACXSI010000001">
    <property type="protein sequence ID" value="MBD3106939.1"/>
    <property type="molecule type" value="Genomic_DNA"/>
</dbReference>
<feature type="transmembrane region" description="Helical" evidence="7">
    <location>
        <begin position="366"/>
        <end position="383"/>
    </location>
</feature>
<evidence type="ECO:0000259" key="8">
    <source>
        <dbReference type="PROSITE" id="PS50850"/>
    </source>
</evidence>
<dbReference type="GO" id="GO:0005886">
    <property type="term" value="C:plasma membrane"/>
    <property type="evidence" value="ECO:0007669"/>
    <property type="project" value="UniProtKB-SubCell"/>
</dbReference>
<feature type="transmembrane region" description="Helical" evidence="7">
    <location>
        <begin position="343"/>
        <end position="360"/>
    </location>
</feature>
<protein>
    <submittedName>
        <fullName evidence="9">MFS transporter</fullName>
    </submittedName>
</protein>
<keyword evidence="6 7" id="KW-0472">Membrane</keyword>
<feature type="transmembrane region" description="Helical" evidence="7">
    <location>
        <begin position="276"/>
        <end position="294"/>
    </location>
</feature>
<feature type="transmembrane region" description="Helical" evidence="7">
    <location>
        <begin position="247"/>
        <end position="264"/>
    </location>
</feature>
<dbReference type="Gene3D" id="1.20.1250.20">
    <property type="entry name" value="MFS general substrate transporter like domains"/>
    <property type="match status" value="1"/>
</dbReference>
<reference evidence="9" key="1">
    <citation type="submission" date="2020-09" db="EMBL/GenBank/DDBJ databases">
        <title>Bacillus faecalis sp. nov., a moderately halophilic bacterium isolated from cow faeces.</title>
        <authorList>
            <person name="Jiang L."/>
            <person name="Lee J."/>
        </authorList>
    </citation>
    <scope>NUCLEOTIDE SEQUENCE</scope>
    <source>
        <strain evidence="9">AGMB 02131</strain>
    </source>
</reference>
<dbReference type="Proteomes" id="UP000602076">
    <property type="component" value="Unassembled WGS sequence"/>
</dbReference>
<feature type="transmembrane region" description="Helical" evidence="7">
    <location>
        <begin position="164"/>
        <end position="184"/>
    </location>
</feature>
<name>A0A927CTJ0_9BACI</name>
<sequence>MLNNKNVWILMTGEFISNMGLWLGVIGNLEFLSNLVPSDFHKSIILLLGMFAGLLFGPMAGRIVDTKSKKKVMIYSSLLRIISVLFMFVAIYLSSVAWMSVYMILIGIAAAFYQPAVQATLPLVVKGNQLMSINGLHMNVGTIARILGTAMAGILLLYLNLFQIYFLSMIAYAVILVATFFLKYEDRPHKRVEKSKEGFKEIWPVLKSTPPVLMGLVLMLVPTLFLGSFNLMVLKIGEMQGDPAIKSWLYTVEGLGFMLGAFLVRRVTDGRNPIKVMLASAVIMALTHLSLYFADMKAPAIASFAVFGFMAGVFFPLSATLFQTMVDKHLHGRFFSFRGMLDRVLFQIILVCSGLFLDTIGFKNMVLVFGTISIVIVLAFIITQRKGMSVRKEKTMEI</sequence>
<keyword evidence="4 7" id="KW-0812">Transmembrane</keyword>
<feature type="domain" description="Major facilitator superfamily (MFS) profile" evidence="8">
    <location>
        <begin position="6"/>
        <end position="388"/>
    </location>
</feature>
<dbReference type="PANTHER" id="PTHR43266:SF7">
    <property type="entry name" value="TRANSPORTER, PUTATIVE-RELATED"/>
    <property type="match status" value="1"/>
</dbReference>
<evidence type="ECO:0000313" key="9">
    <source>
        <dbReference type="EMBL" id="MBD3106939.1"/>
    </source>
</evidence>
<evidence type="ECO:0000256" key="2">
    <source>
        <dbReference type="ARBA" id="ARBA00022448"/>
    </source>
</evidence>
<dbReference type="PROSITE" id="PS50850">
    <property type="entry name" value="MFS"/>
    <property type="match status" value="1"/>
</dbReference>
<feature type="transmembrane region" description="Helical" evidence="7">
    <location>
        <begin position="136"/>
        <end position="158"/>
    </location>
</feature>